<evidence type="ECO:0000313" key="2">
    <source>
        <dbReference type="Proteomes" id="UP000636479"/>
    </source>
</evidence>
<reference evidence="1" key="1">
    <citation type="submission" date="2020-05" db="EMBL/GenBank/DDBJ databases">
        <title>Mycena genomes resolve the evolution of fungal bioluminescence.</title>
        <authorList>
            <person name="Tsai I.J."/>
        </authorList>
    </citation>
    <scope>NUCLEOTIDE SEQUENCE</scope>
    <source>
        <strain evidence="1">171206Taipei</strain>
    </source>
</reference>
<sequence>MSNHVDLDHFLANNIALTPAERVKMKAILAESYSYAGHLASRITTLRMELERTHREHRRVSANIHKATLVLAPARALPAEILSEIFFWVAMDGEPQRRHRPRGPPPWRLGLVCRYWRNIALALPVLWSRFSVGGHETRARPPSDRQQHAFVAQAEQLARSGRSPLFVSFTWSKDSVDTTISLMGMLMEHSGRWKEFAFYAIHDVDTFFAFLRPISGRLSTVENLRCSCYHPLNSPVDLFSDVPRLAELDFMVERNDIEMPWHRVTKCYMEGLLEEHLPSLELAHNLVELFLNVQPPDFLDPEPDTITLPRLRTLFVLETVVLRFFTTPELQRLHLTSGDLDLAAEFFKRSQCQLDILALSEEERREEGMIISEFVDLLRYMPRLKVLIITGQTRLSEHPEGNRSYDHDLNSLFTAMKIDGPESSALVPQLSTFFFGLDQNVFMDQTFQTMICSRRGPLTRVVVEMTSKEYFSVGDWEGADPTIEWMEYSEIQDVQYSYFYR</sequence>
<dbReference type="RefSeq" id="XP_037215467.1">
    <property type="nucleotide sequence ID" value="XM_037368541.1"/>
</dbReference>
<gene>
    <name evidence="1" type="ORF">MIND_01203300</name>
</gene>
<protein>
    <submittedName>
        <fullName evidence="1">F-box domain-containing protein</fullName>
    </submittedName>
</protein>
<accession>A0A8H6VT76</accession>
<organism evidence="1 2">
    <name type="scientific">Mycena indigotica</name>
    <dbReference type="NCBI Taxonomy" id="2126181"/>
    <lineage>
        <taxon>Eukaryota</taxon>
        <taxon>Fungi</taxon>
        <taxon>Dikarya</taxon>
        <taxon>Basidiomycota</taxon>
        <taxon>Agaricomycotina</taxon>
        <taxon>Agaricomycetes</taxon>
        <taxon>Agaricomycetidae</taxon>
        <taxon>Agaricales</taxon>
        <taxon>Marasmiineae</taxon>
        <taxon>Mycenaceae</taxon>
        <taxon>Mycena</taxon>
    </lineage>
</organism>
<dbReference type="GeneID" id="59351057"/>
<dbReference type="OrthoDB" id="3365698at2759"/>
<proteinExistence type="predicted"/>
<dbReference type="EMBL" id="JACAZF010000011">
    <property type="protein sequence ID" value="KAF7293039.1"/>
    <property type="molecule type" value="Genomic_DNA"/>
</dbReference>
<keyword evidence="2" id="KW-1185">Reference proteome</keyword>
<dbReference type="AlphaFoldDB" id="A0A8H6VT76"/>
<dbReference type="Proteomes" id="UP000636479">
    <property type="component" value="Unassembled WGS sequence"/>
</dbReference>
<evidence type="ECO:0000313" key="1">
    <source>
        <dbReference type="EMBL" id="KAF7293039.1"/>
    </source>
</evidence>
<comment type="caution">
    <text evidence="1">The sequence shown here is derived from an EMBL/GenBank/DDBJ whole genome shotgun (WGS) entry which is preliminary data.</text>
</comment>
<name>A0A8H6VT76_9AGAR</name>